<keyword evidence="1" id="KW-1133">Transmembrane helix</keyword>
<evidence type="ECO:0000313" key="2">
    <source>
        <dbReference type="EMBL" id="GJD87445.1"/>
    </source>
</evidence>
<dbReference type="EMBL" id="BPQO01000003">
    <property type="protein sequence ID" value="GJD87445.1"/>
    <property type="molecule type" value="Genomic_DNA"/>
</dbReference>
<reference evidence="2" key="2">
    <citation type="submission" date="2021-08" db="EMBL/GenBank/DDBJ databases">
        <authorList>
            <person name="Tani A."/>
            <person name="Ola A."/>
            <person name="Ogura Y."/>
            <person name="Katsura K."/>
            <person name="Hayashi T."/>
        </authorList>
    </citation>
    <scope>NUCLEOTIDE SEQUENCE</scope>
    <source>
        <strain evidence="2">DSM 16372</strain>
    </source>
</reference>
<organism evidence="2 3">
    <name type="scientific">Methylobacterium hispanicum</name>
    <dbReference type="NCBI Taxonomy" id="270350"/>
    <lineage>
        <taxon>Bacteria</taxon>
        <taxon>Pseudomonadati</taxon>
        <taxon>Pseudomonadota</taxon>
        <taxon>Alphaproteobacteria</taxon>
        <taxon>Hyphomicrobiales</taxon>
        <taxon>Methylobacteriaceae</taxon>
        <taxon>Methylobacterium</taxon>
    </lineage>
</organism>
<keyword evidence="1" id="KW-0472">Membrane</keyword>
<proteinExistence type="predicted"/>
<gene>
    <name evidence="2" type="ORF">BHAOGJBA_0948</name>
</gene>
<dbReference type="Proteomes" id="UP001055247">
    <property type="component" value="Unassembled WGS sequence"/>
</dbReference>
<evidence type="ECO:0000256" key="1">
    <source>
        <dbReference type="SAM" id="Phobius"/>
    </source>
</evidence>
<reference evidence="2" key="1">
    <citation type="journal article" date="2016" name="Front. Microbiol.">
        <title>Genome Sequence of the Piezophilic, Mesophilic Sulfate-Reducing Bacterium Desulfovibrio indicus J2T.</title>
        <authorList>
            <person name="Cao J."/>
            <person name="Maignien L."/>
            <person name="Shao Z."/>
            <person name="Alain K."/>
            <person name="Jebbar M."/>
        </authorList>
    </citation>
    <scope>NUCLEOTIDE SEQUENCE</scope>
    <source>
        <strain evidence="2">DSM 16372</strain>
    </source>
</reference>
<feature type="transmembrane region" description="Helical" evidence="1">
    <location>
        <begin position="49"/>
        <end position="69"/>
    </location>
</feature>
<feature type="transmembrane region" description="Helical" evidence="1">
    <location>
        <begin position="26"/>
        <end position="43"/>
    </location>
</feature>
<sequence>MNGNVSSLPLDEDDTVPLKRWVGERVLAIGAVAALSIFLFGPIDDLTPIGQLVFSLACGAALIGLLRYVSAAV</sequence>
<keyword evidence="1" id="KW-0812">Transmembrane</keyword>
<evidence type="ECO:0000313" key="3">
    <source>
        <dbReference type="Proteomes" id="UP001055247"/>
    </source>
</evidence>
<dbReference type="AlphaFoldDB" id="A0AAV4ZHG1"/>
<comment type="caution">
    <text evidence="2">The sequence shown here is derived from an EMBL/GenBank/DDBJ whole genome shotgun (WGS) entry which is preliminary data.</text>
</comment>
<name>A0AAV4ZHG1_9HYPH</name>
<protein>
    <submittedName>
        <fullName evidence="2">Uncharacterized protein</fullName>
    </submittedName>
</protein>
<dbReference type="RefSeq" id="WP_156453510.1">
    <property type="nucleotide sequence ID" value="NZ_BPQO01000003.1"/>
</dbReference>
<keyword evidence="3" id="KW-1185">Reference proteome</keyword>
<accession>A0AAV4ZHG1</accession>